<dbReference type="GO" id="GO:0003755">
    <property type="term" value="F:peptidyl-prolyl cis-trans isomerase activity"/>
    <property type="evidence" value="ECO:0007669"/>
    <property type="project" value="UniProtKB-KW"/>
</dbReference>
<dbReference type="RefSeq" id="WP_208007891.1">
    <property type="nucleotide sequence ID" value="NZ_CP071796.1"/>
</dbReference>
<keyword evidence="17" id="KW-1185">Reference proteome</keyword>
<evidence type="ECO:0000313" key="17">
    <source>
        <dbReference type="Proteomes" id="UP000663903"/>
    </source>
</evidence>
<evidence type="ECO:0000256" key="1">
    <source>
        <dbReference type="ARBA" id="ARBA00004382"/>
    </source>
</evidence>
<dbReference type="PROSITE" id="PS50198">
    <property type="entry name" value="PPIC_PPIASE_2"/>
    <property type="match status" value="1"/>
</dbReference>
<keyword evidence="2" id="KW-1003">Cell membrane</keyword>
<comment type="similarity">
    <text evidence="9">Belongs to the PpiD chaperone family.</text>
</comment>
<dbReference type="InterPro" id="IPR000297">
    <property type="entry name" value="PPIase_PpiC"/>
</dbReference>
<dbReference type="Pfam" id="PF00639">
    <property type="entry name" value="Rotamase"/>
    <property type="match status" value="1"/>
</dbReference>
<dbReference type="GO" id="GO:0005886">
    <property type="term" value="C:plasma membrane"/>
    <property type="evidence" value="ECO:0007669"/>
    <property type="project" value="UniProtKB-SubCell"/>
</dbReference>
<dbReference type="InterPro" id="IPR046357">
    <property type="entry name" value="PPIase_dom_sf"/>
</dbReference>
<evidence type="ECO:0000256" key="11">
    <source>
        <dbReference type="ARBA" id="ARBA00042775"/>
    </source>
</evidence>
<keyword evidence="3" id="KW-0997">Cell inner membrane</keyword>
<dbReference type="Gene3D" id="3.10.50.40">
    <property type="match status" value="1"/>
</dbReference>
<comment type="subcellular location">
    <subcellularLocation>
        <location evidence="1">Cell inner membrane</location>
        <topology evidence="1">Single-pass type II membrane protein</topology>
        <orientation evidence="1">Periplasmic side</orientation>
    </subcellularLocation>
</comment>
<dbReference type="SUPFAM" id="SSF54534">
    <property type="entry name" value="FKBP-like"/>
    <property type="match status" value="1"/>
</dbReference>
<dbReference type="PANTHER" id="PTHR47529:SF1">
    <property type="entry name" value="PERIPLASMIC CHAPERONE PPID"/>
    <property type="match status" value="1"/>
</dbReference>
<evidence type="ECO:0000256" key="8">
    <source>
        <dbReference type="ARBA" id="ARBA00023235"/>
    </source>
</evidence>
<feature type="domain" description="PpiC" evidence="15">
    <location>
        <begin position="268"/>
        <end position="373"/>
    </location>
</feature>
<keyword evidence="5 14" id="KW-1133">Transmembrane helix</keyword>
<proteinExistence type="inferred from homology"/>
<evidence type="ECO:0000259" key="15">
    <source>
        <dbReference type="PROSITE" id="PS50198"/>
    </source>
</evidence>
<evidence type="ECO:0000256" key="3">
    <source>
        <dbReference type="ARBA" id="ARBA00022519"/>
    </source>
</evidence>
<dbReference type="AlphaFoldDB" id="A0A975H2L6"/>
<feature type="region of interest" description="Disordered" evidence="13">
    <location>
        <begin position="313"/>
        <end position="336"/>
    </location>
</feature>
<evidence type="ECO:0000256" key="2">
    <source>
        <dbReference type="ARBA" id="ARBA00022475"/>
    </source>
</evidence>
<protein>
    <recommendedName>
        <fullName evidence="10">Periplasmic chaperone PpiD</fullName>
    </recommendedName>
    <alternativeName>
        <fullName evidence="11">Periplasmic folding chaperone</fullName>
    </alternativeName>
</protein>
<evidence type="ECO:0000256" key="14">
    <source>
        <dbReference type="SAM" id="Phobius"/>
    </source>
</evidence>
<dbReference type="InterPro" id="IPR023058">
    <property type="entry name" value="PPIase_PpiC_CS"/>
</dbReference>
<dbReference type="Gene3D" id="1.10.4030.10">
    <property type="entry name" value="Porin chaperone SurA, peptide-binding domain"/>
    <property type="match status" value="1"/>
</dbReference>
<dbReference type="PROSITE" id="PS01096">
    <property type="entry name" value="PPIC_PPIASE_1"/>
    <property type="match status" value="1"/>
</dbReference>
<name>A0A975H2L6_9BURK</name>
<keyword evidence="7" id="KW-0143">Chaperone</keyword>
<keyword evidence="8 12" id="KW-0413">Isomerase</keyword>
<sequence length="640" mass="69771">MFEFIRRHTKLIMVVLFLLVIPSFVMFGIEGYSRFNHGATEVASVNGKPISQMEWDNAHRMEVDRLRAANPSLDVALLDAPALKRATLERLVQERVLAAAAADDHLMVTDARLAAELERDPTIAGLRRADGSLDMERYRQLLSTQGLTPEGFEANVRRDLATRQVLAGVLGSGFTSQAQVDVAMNALLERREVRIVPFAPAAYAAKISPTDADLQAYYQSHLPQYQAPESVKVEYIVLDLDSIKKSVNVSEQDLRTYYQQNASSFGTPEQRRASHILIAAPKDAPAAERDKAKSAAEALLAQLRQAPGTFAEVARKSSQDDTSAPSGGDLGTFERNKGLDPAIAQAAFGLAKVGDISDVVPSDFGYHIVQLTEIKAAAIPAFEQMRAQLEDKMRTQLAQTRFSEMAEEFRNGVYEQSDSLKPVADKLQLTIQTADNLHRVPAPGASGALANAKFLNALFAPDSVDKKRNTEAVDLGGNQLASGRILSHSPAHARPFAEVQTEVRRALVSQRAAELARQDGQARLKAWSEQPQSATGLPAATVLSREAPQGQPVPLVEAVLRADPAKLPAFVGIDLGAEGYAVARVDKVLPRPEQTSEQQAESRARYDQLWGAAEGRSYYDLLKARYKARILPPAPAAVSR</sequence>
<dbReference type="KEGG" id="otd:J1M35_14565"/>
<gene>
    <name evidence="16" type="ORF">J1M35_14565</name>
</gene>
<dbReference type="SUPFAM" id="SSF109998">
    <property type="entry name" value="Triger factor/SurA peptide-binding domain-like"/>
    <property type="match status" value="1"/>
</dbReference>
<dbReference type="InterPro" id="IPR052029">
    <property type="entry name" value="PpiD_chaperone"/>
</dbReference>
<evidence type="ECO:0000256" key="5">
    <source>
        <dbReference type="ARBA" id="ARBA00022989"/>
    </source>
</evidence>
<evidence type="ECO:0000256" key="4">
    <source>
        <dbReference type="ARBA" id="ARBA00022692"/>
    </source>
</evidence>
<dbReference type="Pfam" id="PF13624">
    <property type="entry name" value="SurA_N_3"/>
    <property type="match status" value="1"/>
</dbReference>
<keyword evidence="4 14" id="KW-0812">Transmembrane</keyword>
<evidence type="ECO:0000256" key="6">
    <source>
        <dbReference type="ARBA" id="ARBA00023136"/>
    </source>
</evidence>
<accession>A0A975H2L6</accession>
<evidence type="ECO:0000256" key="7">
    <source>
        <dbReference type="ARBA" id="ARBA00023186"/>
    </source>
</evidence>
<evidence type="ECO:0000256" key="9">
    <source>
        <dbReference type="ARBA" id="ARBA00038408"/>
    </source>
</evidence>
<dbReference type="InterPro" id="IPR027304">
    <property type="entry name" value="Trigger_fact/SurA_dom_sf"/>
</dbReference>
<dbReference type="Proteomes" id="UP000663903">
    <property type="component" value="Chromosome"/>
</dbReference>
<reference evidence="16" key="1">
    <citation type="submission" date="2021-03" db="EMBL/GenBank/DDBJ databases">
        <title>Ottowia sp. 27C isolated from the cloaca of a Giant Asian pond turtle (Heosemys grandis).</title>
        <authorList>
            <person name="Spergser J."/>
            <person name="Busse H.-J."/>
        </authorList>
    </citation>
    <scope>NUCLEOTIDE SEQUENCE</scope>
    <source>
        <strain evidence="16">27C</strain>
    </source>
</reference>
<dbReference type="PANTHER" id="PTHR47529">
    <property type="entry name" value="PEPTIDYL-PROLYL CIS-TRANS ISOMERASE D"/>
    <property type="match status" value="1"/>
</dbReference>
<evidence type="ECO:0000256" key="12">
    <source>
        <dbReference type="PROSITE-ProRule" id="PRU00278"/>
    </source>
</evidence>
<dbReference type="EMBL" id="CP071796">
    <property type="protein sequence ID" value="QTD44326.1"/>
    <property type="molecule type" value="Genomic_DNA"/>
</dbReference>
<keyword evidence="12" id="KW-0697">Rotamase</keyword>
<evidence type="ECO:0000313" key="16">
    <source>
        <dbReference type="EMBL" id="QTD44326.1"/>
    </source>
</evidence>
<organism evidence="16 17">
    <name type="scientific">Ottowia testudinis</name>
    <dbReference type="NCBI Taxonomy" id="2816950"/>
    <lineage>
        <taxon>Bacteria</taxon>
        <taxon>Pseudomonadati</taxon>
        <taxon>Pseudomonadota</taxon>
        <taxon>Betaproteobacteria</taxon>
        <taxon>Burkholderiales</taxon>
        <taxon>Comamonadaceae</taxon>
        <taxon>Ottowia</taxon>
    </lineage>
</organism>
<feature type="transmembrane region" description="Helical" evidence="14">
    <location>
        <begin position="12"/>
        <end position="29"/>
    </location>
</feature>
<evidence type="ECO:0000256" key="13">
    <source>
        <dbReference type="SAM" id="MobiDB-lite"/>
    </source>
</evidence>
<keyword evidence="6 14" id="KW-0472">Membrane</keyword>
<evidence type="ECO:0000256" key="10">
    <source>
        <dbReference type="ARBA" id="ARBA00040743"/>
    </source>
</evidence>